<feature type="transmembrane region" description="Helical" evidence="8">
    <location>
        <begin position="60"/>
        <end position="85"/>
    </location>
</feature>
<sequence length="148" mass="16724">MQILYILWRVIYHWSTFSKGIAFLYISTTTISVLLWNLLRSSSTPTYAADGSLRSSGEDLNAEGLTAYCFDVIYITWFVAITTAIVSEKFWYTYLLIPGYALFKLVPLAMSYLGAMKGAGPEMEDTSAGKSKRQQKMEKRGGKVKFVR</sequence>
<evidence type="ECO:0000256" key="6">
    <source>
        <dbReference type="ARBA" id="ARBA00023136"/>
    </source>
</evidence>
<feature type="transmembrane region" description="Helical" evidence="8">
    <location>
        <begin position="20"/>
        <end position="39"/>
    </location>
</feature>
<keyword evidence="6 8" id="KW-0472">Membrane</keyword>
<comment type="similarity">
    <text evidence="2">Belongs to the TMEM208 family.</text>
</comment>
<dbReference type="OrthoDB" id="276296at2759"/>
<evidence type="ECO:0000256" key="3">
    <source>
        <dbReference type="ARBA" id="ARBA00022692"/>
    </source>
</evidence>
<evidence type="ECO:0000256" key="1">
    <source>
        <dbReference type="ARBA" id="ARBA00004477"/>
    </source>
</evidence>
<dbReference type="EMBL" id="MCGT01000010">
    <property type="protein sequence ID" value="ORX56435.1"/>
    <property type="molecule type" value="Genomic_DNA"/>
</dbReference>
<keyword evidence="3 8" id="KW-0812">Transmembrane</keyword>
<evidence type="ECO:0000256" key="4">
    <source>
        <dbReference type="ARBA" id="ARBA00022824"/>
    </source>
</evidence>
<dbReference type="PANTHER" id="PTHR13505:SF7">
    <property type="entry name" value="TRANSMEMBRANE PROTEIN 208"/>
    <property type="match status" value="1"/>
</dbReference>
<evidence type="ECO:0000313" key="10">
    <source>
        <dbReference type="Proteomes" id="UP000242146"/>
    </source>
</evidence>
<dbReference type="PANTHER" id="PTHR13505">
    <property type="entry name" value="TRANSMEMBRANE PROTEIN 208"/>
    <property type="match status" value="1"/>
</dbReference>
<keyword evidence="4" id="KW-0256">Endoplasmic reticulum</keyword>
<keyword evidence="10" id="KW-1185">Reference proteome</keyword>
<dbReference type="GO" id="GO:0005789">
    <property type="term" value="C:endoplasmic reticulum membrane"/>
    <property type="evidence" value="ECO:0007669"/>
    <property type="project" value="UniProtKB-SubCell"/>
</dbReference>
<evidence type="ECO:0000256" key="7">
    <source>
        <dbReference type="SAM" id="MobiDB-lite"/>
    </source>
</evidence>
<keyword evidence="5 8" id="KW-1133">Transmembrane helix</keyword>
<accession>A0A1X2GLH0</accession>
<reference evidence="9 10" key="1">
    <citation type="submission" date="2016-07" db="EMBL/GenBank/DDBJ databases">
        <title>Pervasive Adenine N6-methylation of Active Genes in Fungi.</title>
        <authorList>
            <consortium name="DOE Joint Genome Institute"/>
            <person name="Mondo S.J."/>
            <person name="Dannebaum R.O."/>
            <person name="Kuo R.C."/>
            <person name="Labutti K."/>
            <person name="Haridas S."/>
            <person name="Kuo A."/>
            <person name="Salamov A."/>
            <person name="Ahrendt S.R."/>
            <person name="Lipzen A."/>
            <person name="Sullivan W."/>
            <person name="Andreopoulos W.B."/>
            <person name="Clum A."/>
            <person name="Lindquist E."/>
            <person name="Daum C."/>
            <person name="Ramamoorthy G.K."/>
            <person name="Gryganskyi A."/>
            <person name="Culley D."/>
            <person name="Magnuson J.K."/>
            <person name="James T.Y."/>
            <person name="O'Malley M.A."/>
            <person name="Stajich J.E."/>
            <person name="Spatafora J.W."/>
            <person name="Visel A."/>
            <person name="Grigoriev I.V."/>
        </authorList>
    </citation>
    <scope>NUCLEOTIDE SEQUENCE [LARGE SCALE GENOMIC DNA]</scope>
    <source>
        <strain evidence="9 10">NRRL 3301</strain>
    </source>
</reference>
<gene>
    <name evidence="9" type="ORF">DM01DRAFT_265855</name>
</gene>
<comment type="subcellular location">
    <subcellularLocation>
        <location evidence="1">Endoplasmic reticulum membrane</location>
        <topology evidence="1">Multi-pass membrane protein</topology>
    </subcellularLocation>
</comment>
<organism evidence="9 10">
    <name type="scientific">Hesseltinella vesiculosa</name>
    <dbReference type="NCBI Taxonomy" id="101127"/>
    <lineage>
        <taxon>Eukaryota</taxon>
        <taxon>Fungi</taxon>
        <taxon>Fungi incertae sedis</taxon>
        <taxon>Mucoromycota</taxon>
        <taxon>Mucoromycotina</taxon>
        <taxon>Mucoromycetes</taxon>
        <taxon>Mucorales</taxon>
        <taxon>Cunninghamellaceae</taxon>
        <taxon>Hesseltinella</taxon>
    </lineage>
</organism>
<evidence type="ECO:0000256" key="5">
    <source>
        <dbReference type="ARBA" id="ARBA00022989"/>
    </source>
</evidence>
<evidence type="ECO:0008006" key="11">
    <source>
        <dbReference type="Google" id="ProtNLM"/>
    </source>
</evidence>
<dbReference type="GO" id="GO:0006624">
    <property type="term" value="P:vacuolar protein processing"/>
    <property type="evidence" value="ECO:0007669"/>
    <property type="project" value="TreeGrafter"/>
</dbReference>
<proteinExistence type="inferred from homology"/>
<evidence type="ECO:0000313" key="9">
    <source>
        <dbReference type="EMBL" id="ORX56435.1"/>
    </source>
</evidence>
<name>A0A1X2GLH0_9FUNG</name>
<dbReference type="Pfam" id="PF05620">
    <property type="entry name" value="TMEM208_SND2"/>
    <property type="match status" value="1"/>
</dbReference>
<comment type="caution">
    <text evidence="9">The sequence shown here is derived from an EMBL/GenBank/DDBJ whole genome shotgun (WGS) entry which is preliminary data.</text>
</comment>
<feature type="transmembrane region" description="Helical" evidence="8">
    <location>
        <begin position="91"/>
        <end position="113"/>
    </location>
</feature>
<evidence type="ECO:0000256" key="2">
    <source>
        <dbReference type="ARBA" id="ARBA00009950"/>
    </source>
</evidence>
<dbReference type="Proteomes" id="UP000242146">
    <property type="component" value="Unassembled WGS sequence"/>
</dbReference>
<dbReference type="GO" id="GO:0005773">
    <property type="term" value="C:vacuole"/>
    <property type="evidence" value="ECO:0007669"/>
    <property type="project" value="GOC"/>
</dbReference>
<dbReference type="InterPro" id="IPR008506">
    <property type="entry name" value="SND2/TMEM208"/>
</dbReference>
<feature type="region of interest" description="Disordered" evidence="7">
    <location>
        <begin position="120"/>
        <end position="148"/>
    </location>
</feature>
<dbReference type="AlphaFoldDB" id="A0A1X2GLH0"/>
<protein>
    <recommendedName>
        <fullName evidence="11">DUF788-domain-containing protein</fullName>
    </recommendedName>
</protein>
<evidence type="ECO:0000256" key="8">
    <source>
        <dbReference type="SAM" id="Phobius"/>
    </source>
</evidence>
<dbReference type="STRING" id="101127.A0A1X2GLH0"/>